<evidence type="ECO:0000313" key="11">
    <source>
        <dbReference type="Proteomes" id="UP000050761"/>
    </source>
</evidence>
<comment type="similarity">
    <text evidence="2 9">Belongs to the dicarboxylate/amino acid:cation symporter (DAACS) (TC 2.A.23) family.</text>
</comment>
<dbReference type="OrthoDB" id="5877963at2759"/>
<keyword evidence="8" id="KW-0325">Glycoprotein</keyword>
<keyword evidence="11" id="KW-1185">Reference proteome</keyword>
<comment type="subcellular location">
    <subcellularLocation>
        <location evidence="1 9">Membrane</location>
        <topology evidence="1 9">Multi-pass membrane protein</topology>
    </subcellularLocation>
</comment>
<feature type="transmembrane region" description="Helical" evidence="9">
    <location>
        <begin position="86"/>
        <end position="106"/>
    </location>
</feature>
<dbReference type="GO" id="GO:0015501">
    <property type="term" value="F:glutamate:sodium symporter activity"/>
    <property type="evidence" value="ECO:0007669"/>
    <property type="project" value="TreeGrafter"/>
</dbReference>
<feature type="transmembrane region" description="Helical" evidence="9">
    <location>
        <begin position="243"/>
        <end position="264"/>
    </location>
</feature>
<accession>A0A183FMU0</accession>
<evidence type="ECO:0000256" key="4">
    <source>
        <dbReference type="ARBA" id="ARBA00022692"/>
    </source>
</evidence>
<feature type="transmembrane region" description="Helical" evidence="9">
    <location>
        <begin position="199"/>
        <end position="222"/>
    </location>
</feature>
<keyword evidence="6 9" id="KW-1133">Transmembrane helix</keyword>
<dbReference type="PANTHER" id="PTHR11958:SF99">
    <property type="entry name" value="SODIUM-DEPENDENT EXCITATORY AMINO ACID TRANSPORTER GLT-6-RELATED"/>
    <property type="match status" value="1"/>
</dbReference>
<dbReference type="InterPro" id="IPR001991">
    <property type="entry name" value="Na-dicarboxylate_symporter"/>
</dbReference>
<dbReference type="PANTHER" id="PTHR11958">
    <property type="entry name" value="SODIUM/DICARBOXYLATE SYMPORTER-RELATED"/>
    <property type="match status" value="1"/>
</dbReference>
<evidence type="ECO:0000313" key="10">
    <source>
        <dbReference type="EMBL" id="VDO77599.1"/>
    </source>
</evidence>
<keyword evidence="7 9" id="KW-0472">Membrane</keyword>
<keyword evidence="3 9" id="KW-0813">Transport</keyword>
<dbReference type="Gene3D" id="1.10.3860.10">
    <property type="entry name" value="Sodium:dicarboxylate symporter"/>
    <property type="match status" value="1"/>
</dbReference>
<gene>
    <name evidence="10" type="ORF">HPBE_LOCUS8742</name>
</gene>
<name>A0A183FMU0_HELPZ</name>
<dbReference type="GO" id="GO:0015175">
    <property type="term" value="F:neutral L-amino acid transmembrane transporter activity"/>
    <property type="evidence" value="ECO:0007669"/>
    <property type="project" value="TreeGrafter"/>
</dbReference>
<keyword evidence="5 9" id="KW-0769">Symport</keyword>
<dbReference type="InterPro" id="IPR036458">
    <property type="entry name" value="Na:dicarbo_symporter_sf"/>
</dbReference>
<dbReference type="PRINTS" id="PR00173">
    <property type="entry name" value="EDTRNSPORT"/>
</dbReference>
<evidence type="ECO:0000256" key="7">
    <source>
        <dbReference type="ARBA" id="ARBA00023136"/>
    </source>
</evidence>
<dbReference type="AlphaFoldDB" id="A0A183FMU0"/>
<dbReference type="GO" id="GO:0005886">
    <property type="term" value="C:plasma membrane"/>
    <property type="evidence" value="ECO:0007669"/>
    <property type="project" value="TreeGrafter"/>
</dbReference>
<evidence type="ECO:0000256" key="2">
    <source>
        <dbReference type="ARBA" id="ARBA00006148"/>
    </source>
</evidence>
<dbReference type="Pfam" id="PF00375">
    <property type="entry name" value="SDF"/>
    <property type="match status" value="1"/>
</dbReference>
<evidence type="ECO:0000256" key="1">
    <source>
        <dbReference type="ARBA" id="ARBA00004141"/>
    </source>
</evidence>
<protein>
    <recommendedName>
        <fullName evidence="9">Amino acid transporter</fullName>
    </recommendedName>
</protein>
<evidence type="ECO:0000256" key="6">
    <source>
        <dbReference type="ARBA" id="ARBA00022989"/>
    </source>
</evidence>
<dbReference type="PROSITE" id="PS00713">
    <property type="entry name" value="NA_DICARBOXYL_SYMP_1"/>
    <property type="match status" value="1"/>
</dbReference>
<dbReference type="Proteomes" id="UP000050761">
    <property type="component" value="Unassembled WGS sequence"/>
</dbReference>
<evidence type="ECO:0000256" key="5">
    <source>
        <dbReference type="ARBA" id="ARBA00022847"/>
    </source>
</evidence>
<accession>A0A3P7YKM4</accession>
<evidence type="ECO:0000256" key="9">
    <source>
        <dbReference type="RuleBase" id="RU361216"/>
    </source>
</evidence>
<dbReference type="InterPro" id="IPR018107">
    <property type="entry name" value="Na-dicarboxylate_symporter_CS"/>
</dbReference>
<organism evidence="11 12">
    <name type="scientific">Heligmosomoides polygyrus</name>
    <name type="common">Parasitic roundworm</name>
    <dbReference type="NCBI Taxonomy" id="6339"/>
    <lineage>
        <taxon>Eukaryota</taxon>
        <taxon>Metazoa</taxon>
        <taxon>Ecdysozoa</taxon>
        <taxon>Nematoda</taxon>
        <taxon>Chromadorea</taxon>
        <taxon>Rhabditida</taxon>
        <taxon>Rhabditina</taxon>
        <taxon>Rhabditomorpha</taxon>
        <taxon>Strongyloidea</taxon>
        <taxon>Heligmosomidae</taxon>
        <taxon>Heligmosomoides</taxon>
    </lineage>
</organism>
<dbReference type="SUPFAM" id="SSF118215">
    <property type="entry name" value="Proton glutamate symport protein"/>
    <property type="match status" value="1"/>
</dbReference>
<dbReference type="GO" id="GO:0005313">
    <property type="term" value="F:L-glutamate transmembrane transporter activity"/>
    <property type="evidence" value="ECO:0007669"/>
    <property type="project" value="TreeGrafter"/>
</dbReference>
<reference evidence="10 11" key="1">
    <citation type="submission" date="2018-11" db="EMBL/GenBank/DDBJ databases">
        <authorList>
            <consortium name="Pathogen Informatics"/>
        </authorList>
    </citation>
    <scope>NUCLEOTIDE SEQUENCE [LARGE SCALE GENOMIC DNA]</scope>
</reference>
<dbReference type="InterPro" id="IPR050746">
    <property type="entry name" value="DAACS"/>
</dbReference>
<keyword evidence="4 9" id="KW-0812">Transmembrane</keyword>
<sequence length="327" mass="35869">MERGCCRQNLLFFCTGASVLLGVGFGLAARTLELSADTIAIVQFPGEVFMRLLKLMILPLVVASLISALAQMDVKNSSLMGVVTSIYYLVTVFLATLLGIFLVLAIHPGDPKLSSGQHTFEAHKISAMDTILDLIRNMFPDNIVQASFERTRTVHRMTLVTRANESVEEITKEVAEQRGINILGRTRISTYSRVQRARYIKSIGVTGIIAFCIGFGVVMSYYADKVRVLVDFFVGLDMVIMRLMLSVMWFAPFGITSLICGSLLELEDVWTVAGAMTKYIVTVLIGVFAHSFVTIPALYVLVTKKNPLMVFRAMLQGGVAALGTSSS</sequence>
<dbReference type="WBParaSite" id="HPBE_0000874101-mRNA-1">
    <property type="protein sequence ID" value="HPBE_0000874101-mRNA-1"/>
    <property type="gene ID" value="HPBE_0000874101"/>
</dbReference>
<evidence type="ECO:0000313" key="12">
    <source>
        <dbReference type="WBParaSite" id="HPBE_0000874101-mRNA-1"/>
    </source>
</evidence>
<dbReference type="EMBL" id="UZAH01026238">
    <property type="protein sequence ID" value="VDO77599.1"/>
    <property type="molecule type" value="Genomic_DNA"/>
</dbReference>
<feature type="transmembrane region" description="Helical" evidence="9">
    <location>
        <begin position="52"/>
        <end position="74"/>
    </location>
</feature>
<feature type="transmembrane region" description="Helical" evidence="9">
    <location>
        <begin position="279"/>
        <end position="302"/>
    </location>
</feature>
<evidence type="ECO:0000256" key="8">
    <source>
        <dbReference type="ARBA" id="ARBA00023180"/>
    </source>
</evidence>
<reference evidence="12" key="2">
    <citation type="submission" date="2019-09" db="UniProtKB">
        <authorList>
            <consortium name="WormBaseParasite"/>
        </authorList>
    </citation>
    <scope>IDENTIFICATION</scope>
</reference>
<evidence type="ECO:0000256" key="3">
    <source>
        <dbReference type="ARBA" id="ARBA00022448"/>
    </source>
</evidence>
<proteinExistence type="inferred from homology"/>